<feature type="short sequence motif" description="Q motif" evidence="10">
    <location>
        <begin position="48"/>
        <end position="76"/>
    </location>
</feature>
<dbReference type="SMART" id="SM01178">
    <property type="entry name" value="DUF4217"/>
    <property type="match status" value="1"/>
</dbReference>
<dbReference type="InterPro" id="IPR011545">
    <property type="entry name" value="DEAD/DEAH_box_helicase_dom"/>
</dbReference>
<feature type="compositionally biased region" description="Acidic residues" evidence="12">
    <location>
        <begin position="740"/>
        <end position="754"/>
    </location>
</feature>
<dbReference type="OrthoDB" id="10259640at2759"/>
<comment type="catalytic activity">
    <reaction evidence="11">
        <text>ATP + H2O = ADP + phosphate + H(+)</text>
        <dbReference type="Rhea" id="RHEA:13065"/>
        <dbReference type="ChEBI" id="CHEBI:15377"/>
        <dbReference type="ChEBI" id="CHEBI:15378"/>
        <dbReference type="ChEBI" id="CHEBI:30616"/>
        <dbReference type="ChEBI" id="CHEBI:43474"/>
        <dbReference type="ChEBI" id="CHEBI:456216"/>
        <dbReference type="EC" id="3.6.4.13"/>
    </reaction>
</comment>
<evidence type="ECO:0000259" key="15">
    <source>
        <dbReference type="PROSITE" id="PS51195"/>
    </source>
</evidence>
<evidence type="ECO:0000256" key="5">
    <source>
        <dbReference type="ARBA" id="ARBA00022801"/>
    </source>
</evidence>
<feature type="compositionally biased region" description="Basic and acidic residues" evidence="12">
    <location>
        <begin position="541"/>
        <end position="552"/>
    </location>
</feature>
<dbReference type="Pfam" id="PF13959">
    <property type="entry name" value="CTE_SPB4"/>
    <property type="match status" value="1"/>
</dbReference>
<dbReference type="GO" id="GO:0003724">
    <property type="term" value="F:RNA helicase activity"/>
    <property type="evidence" value="ECO:0007669"/>
    <property type="project" value="UniProtKB-EC"/>
</dbReference>
<dbReference type="PROSITE" id="PS51194">
    <property type="entry name" value="HELICASE_CTER"/>
    <property type="match status" value="1"/>
</dbReference>
<dbReference type="PROSITE" id="PS51192">
    <property type="entry name" value="HELICASE_ATP_BIND_1"/>
    <property type="match status" value="1"/>
</dbReference>
<evidence type="ECO:0000256" key="3">
    <source>
        <dbReference type="ARBA" id="ARBA00022552"/>
    </source>
</evidence>
<evidence type="ECO:0000256" key="1">
    <source>
        <dbReference type="ARBA" id="ARBA00004604"/>
    </source>
</evidence>
<keyword evidence="8 11" id="KW-0694">RNA-binding</keyword>
<evidence type="ECO:0000313" key="16">
    <source>
        <dbReference type="EMBL" id="ORY81372.1"/>
    </source>
</evidence>
<dbReference type="InterPro" id="IPR025313">
    <property type="entry name" value="SPB4-like_CTE"/>
</dbReference>
<dbReference type="Gene3D" id="3.40.50.300">
    <property type="entry name" value="P-loop containing nucleotide triphosphate hydrolases"/>
    <property type="match status" value="2"/>
</dbReference>
<dbReference type="EMBL" id="MCFI01000011">
    <property type="protein sequence ID" value="ORY81372.1"/>
    <property type="molecule type" value="Genomic_DNA"/>
</dbReference>
<feature type="region of interest" description="Disordered" evidence="12">
    <location>
        <begin position="501"/>
        <end position="552"/>
    </location>
</feature>
<dbReference type="OMA" id="YDKMFER"/>
<name>A0A1Y2FBS9_PROLT</name>
<feature type="domain" description="DEAD-box RNA helicase Q" evidence="15">
    <location>
        <begin position="48"/>
        <end position="76"/>
    </location>
</feature>
<dbReference type="RefSeq" id="XP_040724748.1">
    <property type="nucleotide sequence ID" value="XM_040869439.1"/>
</dbReference>
<dbReference type="CDD" id="cd17941">
    <property type="entry name" value="DEADc_DDX10"/>
    <property type="match status" value="1"/>
</dbReference>
<feature type="domain" description="Helicase ATP-binding" evidence="13">
    <location>
        <begin position="79"/>
        <end position="253"/>
    </location>
</feature>
<keyword evidence="4 11" id="KW-0547">Nucleotide-binding</keyword>
<dbReference type="GO" id="GO:0005730">
    <property type="term" value="C:nucleolus"/>
    <property type="evidence" value="ECO:0007669"/>
    <property type="project" value="UniProtKB-SubCell"/>
</dbReference>
<protein>
    <recommendedName>
        <fullName evidence="11">ATP-dependent RNA helicase</fullName>
        <ecNumber evidence="11">3.6.4.13</ecNumber>
    </recommendedName>
</protein>
<dbReference type="Pfam" id="PF00270">
    <property type="entry name" value="DEAD"/>
    <property type="match status" value="1"/>
</dbReference>
<accession>A0A1Y2FBS9</accession>
<evidence type="ECO:0000259" key="13">
    <source>
        <dbReference type="PROSITE" id="PS51192"/>
    </source>
</evidence>
<dbReference type="InterPro" id="IPR014014">
    <property type="entry name" value="RNA_helicase_DEAD_Q_motif"/>
</dbReference>
<dbReference type="PANTHER" id="PTHR24031">
    <property type="entry name" value="RNA HELICASE"/>
    <property type="match status" value="1"/>
</dbReference>
<feature type="region of interest" description="Disordered" evidence="12">
    <location>
        <begin position="702"/>
        <end position="758"/>
    </location>
</feature>
<dbReference type="InterPro" id="IPR000629">
    <property type="entry name" value="RNA-helicase_DEAD-box_CS"/>
</dbReference>
<evidence type="ECO:0000256" key="11">
    <source>
        <dbReference type="RuleBase" id="RU365068"/>
    </source>
</evidence>
<feature type="region of interest" description="Disordered" evidence="12">
    <location>
        <begin position="603"/>
        <end position="630"/>
    </location>
</feature>
<comment type="domain">
    <text evidence="11">The Q motif is unique to and characteristic of the DEAD box family of RNA helicases and controls ATP binding and hydrolysis.</text>
</comment>
<keyword evidence="5 11" id="KW-0378">Hydrolase</keyword>
<feature type="domain" description="Helicase C-terminal" evidence="14">
    <location>
        <begin position="279"/>
        <end position="438"/>
    </location>
</feature>
<dbReference type="GO" id="GO:0005524">
    <property type="term" value="F:ATP binding"/>
    <property type="evidence" value="ECO:0007669"/>
    <property type="project" value="UniProtKB-UniRule"/>
</dbReference>
<dbReference type="PROSITE" id="PS51195">
    <property type="entry name" value="Q_MOTIF"/>
    <property type="match status" value="1"/>
</dbReference>
<feature type="compositionally biased region" description="Low complexity" evidence="12">
    <location>
        <begin position="519"/>
        <end position="530"/>
    </location>
</feature>
<keyword evidence="7 11" id="KW-0067">ATP-binding</keyword>
<comment type="function">
    <text evidence="11">RNA helicase.</text>
</comment>
<evidence type="ECO:0000256" key="8">
    <source>
        <dbReference type="ARBA" id="ARBA00022884"/>
    </source>
</evidence>
<evidence type="ECO:0000256" key="4">
    <source>
        <dbReference type="ARBA" id="ARBA00022741"/>
    </source>
</evidence>
<comment type="similarity">
    <text evidence="11">Belongs to the DEAD box helicase family.</text>
</comment>
<keyword evidence="9" id="KW-0539">Nucleus</keyword>
<dbReference type="InterPro" id="IPR027417">
    <property type="entry name" value="P-loop_NTPase"/>
</dbReference>
<dbReference type="Proteomes" id="UP000193685">
    <property type="component" value="Unassembled WGS sequence"/>
</dbReference>
<comment type="caution">
    <text evidence="16">The sequence shown here is derived from an EMBL/GenBank/DDBJ whole genome shotgun (WGS) entry which is preliminary data.</text>
</comment>
<dbReference type="CDD" id="cd18787">
    <property type="entry name" value="SF2_C_DEAD"/>
    <property type="match status" value="1"/>
</dbReference>
<evidence type="ECO:0000256" key="2">
    <source>
        <dbReference type="ARBA" id="ARBA00022517"/>
    </source>
</evidence>
<dbReference type="InterPro" id="IPR001650">
    <property type="entry name" value="Helicase_C-like"/>
</dbReference>
<sequence>MSGRRFKPKKTREQKLVIRKAAEEDLAKLQERIDAFDPEDLAALADINSFEDLPLSHNSIQGLKAAHFTKLTDIQKRAIPLILKGRDVLGAARTGSGKTLAFLVPMLEHLFRSNWTQYDGLGALVISPTRELALQIFEVLRKIGRTHGFSAGLVIGGKDLKEEADRMLKMNILVCTPGRILQHMDQTAGFQADNLQMLILDEADRILDMGFRKTLDAIVDNLPPSRQTLLFSATQTKSVKDLARLSLKNPEYVSVHESSDSATPASLQQSYVLVNLPEKLDTLYAFMKTHLKCKAIVFMSTGKQVRFAYETFRHLHPGVPLIHLHGKQKQMSRAEITARFAASKHCYLFCTDIVARGLDFPSVDWVIQLDVPEDADTYIHRVGRTARYEKGGKALLMLLPSEEGAFLARLKKRKVVVDKLNIKQNKKQSIVSQLQHMCFKDPEIKYLGQKAFVSYVRSVNLHKDKDVFKVDQLPVEEFAASLGLPGAPRIKFLSSKEVKAKKNATLKPESESEGGSEGSGPDTESGSESDTASEAPASKTEAPKKVTKTKYDRMFERRNQDILSEHYTKLVEHDGTTTIDQETADADEDDAFMKIKRADHALEAGEGNEGPQLALAGDAPSETFKPDSKRKAKEALSKKAMLKYKPLGTKLVFDDEGDAHPMYEMQTEEAFRALGPSQQQIDEFLKKQGELLQSVDVDDKVEAKDKKRDKRRKQLERAKQLAEEAASDDSDQEVVLAPYSDDDGSADAASMDEEVGGKRKKWFQEYDDKAEEEAASKRRKLGNVVEVAEPQTLAAQEELALQLLGRS</sequence>
<dbReference type="GO" id="GO:0003723">
    <property type="term" value="F:RNA binding"/>
    <property type="evidence" value="ECO:0007669"/>
    <property type="project" value="UniProtKB-UniRule"/>
</dbReference>
<dbReference type="SUPFAM" id="SSF52540">
    <property type="entry name" value="P-loop containing nucleoside triphosphate hydrolases"/>
    <property type="match status" value="2"/>
</dbReference>
<dbReference type="EC" id="3.6.4.13" evidence="11"/>
<dbReference type="Pfam" id="PF00271">
    <property type="entry name" value="Helicase_C"/>
    <property type="match status" value="1"/>
</dbReference>
<evidence type="ECO:0000256" key="12">
    <source>
        <dbReference type="SAM" id="MobiDB-lite"/>
    </source>
</evidence>
<keyword evidence="3" id="KW-0698">rRNA processing</keyword>
<evidence type="ECO:0000256" key="6">
    <source>
        <dbReference type="ARBA" id="ARBA00022806"/>
    </source>
</evidence>
<gene>
    <name evidence="16" type="ORF">BCR37DRAFT_380178</name>
</gene>
<comment type="subcellular location">
    <subcellularLocation>
        <location evidence="1">Nucleus</location>
        <location evidence="1">Nucleolus</location>
    </subcellularLocation>
</comment>
<dbReference type="GeneID" id="63786038"/>
<dbReference type="STRING" id="56484.A0A1Y2FBS9"/>
<organism evidence="16 17">
    <name type="scientific">Protomyces lactucae-debilis</name>
    <dbReference type="NCBI Taxonomy" id="2754530"/>
    <lineage>
        <taxon>Eukaryota</taxon>
        <taxon>Fungi</taxon>
        <taxon>Dikarya</taxon>
        <taxon>Ascomycota</taxon>
        <taxon>Taphrinomycotina</taxon>
        <taxon>Taphrinomycetes</taxon>
        <taxon>Taphrinales</taxon>
        <taxon>Protomycetaceae</taxon>
        <taxon>Protomyces</taxon>
    </lineage>
</organism>
<dbReference type="GO" id="GO:0006364">
    <property type="term" value="P:rRNA processing"/>
    <property type="evidence" value="ECO:0007669"/>
    <property type="project" value="UniProtKB-KW"/>
</dbReference>
<evidence type="ECO:0000313" key="17">
    <source>
        <dbReference type="Proteomes" id="UP000193685"/>
    </source>
</evidence>
<evidence type="ECO:0000256" key="10">
    <source>
        <dbReference type="PROSITE-ProRule" id="PRU00552"/>
    </source>
</evidence>
<proteinExistence type="inferred from homology"/>
<dbReference type="PROSITE" id="PS00039">
    <property type="entry name" value="DEAD_ATP_HELICASE"/>
    <property type="match status" value="1"/>
</dbReference>
<evidence type="ECO:0000259" key="14">
    <source>
        <dbReference type="PROSITE" id="PS51194"/>
    </source>
</evidence>
<reference evidence="16 17" key="1">
    <citation type="submission" date="2016-07" db="EMBL/GenBank/DDBJ databases">
        <title>Pervasive Adenine N6-methylation of Active Genes in Fungi.</title>
        <authorList>
            <consortium name="DOE Joint Genome Institute"/>
            <person name="Mondo S.J."/>
            <person name="Dannebaum R.O."/>
            <person name="Kuo R.C."/>
            <person name="Labutti K."/>
            <person name="Haridas S."/>
            <person name="Kuo A."/>
            <person name="Salamov A."/>
            <person name="Ahrendt S.R."/>
            <person name="Lipzen A."/>
            <person name="Sullivan W."/>
            <person name="Andreopoulos W.B."/>
            <person name="Clum A."/>
            <person name="Lindquist E."/>
            <person name="Daum C."/>
            <person name="Ramamoorthy G.K."/>
            <person name="Gryganskyi A."/>
            <person name="Culley D."/>
            <person name="Magnuson J.K."/>
            <person name="James T.Y."/>
            <person name="O'Malley M.A."/>
            <person name="Stajich J.E."/>
            <person name="Spatafora J.W."/>
            <person name="Visel A."/>
            <person name="Grigoriev I.V."/>
        </authorList>
    </citation>
    <scope>NUCLEOTIDE SEQUENCE [LARGE SCALE GENOMIC DNA]</scope>
    <source>
        <strain evidence="16 17">12-1054</strain>
    </source>
</reference>
<dbReference type="AlphaFoldDB" id="A0A1Y2FBS9"/>
<keyword evidence="2" id="KW-0690">Ribosome biogenesis</keyword>
<dbReference type="SMART" id="SM00490">
    <property type="entry name" value="HELICc"/>
    <property type="match status" value="1"/>
</dbReference>
<dbReference type="InterPro" id="IPR014001">
    <property type="entry name" value="Helicase_ATP-bd"/>
</dbReference>
<dbReference type="GO" id="GO:0016887">
    <property type="term" value="F:ATP hydrolysis activity"/>
    <property type="evidence" value="ECO:0007669"/>
    <property type="project" value="RHEA"/>
</dbReference>
<evidence type="ECO:0000256" key="7">
    <source>
        <dbReference type="ARBA" id="ARBA00022840"/>
    </source>
</evidence>
<keyword evidence="6 11" id="KW-0347">Helicase</keyword>
<evidence type="ECO:0000256" key="9">
    <source>
        <dbReference type="ARBA" id="ARBA00023242"/>
    </source>
</evidence>
<dbReference type="SMART" id="SM00487">
    <property type="entry name" value="DEXDc"/>
    <property type="match status" value="1"/>
</dbReference>
<keyword evidence="17" id="KW-1185">Reference proteome</keyword>